<comment type="caution">
    <text evidence="3">The sequence shown here is derived from an EMBL/GenBank/DDBJ whole genome shotgun (WGS) entry which is preliminary data.</text>
</comment>
<dbReference type="Pfam" id="PF13155">
    <property type="entry name" value="Toprim_2"/>
    <property type="match status" value="1"/>
</dbReference>
<dbReference type="SMART" id="SM00493">
    <property type="entry name" value="TOPRIM"/>
    <property type="match status" value="1"/>
</dbReference>
<dbReference type="Gene3D" id="3.40.1360.10">
    <property type="match status" value="1"/>
</dbReference>
<dbReference type="InterPro" id="IPR034151">
    <property type="entry name" value="TOPRIM_DnaG_bac"/>
</dbReference>
<organism evidence="3 4">
    <name type="scientific">Microtetraspora glauca</name>
    <dbReference type="NCBI Taxonomy" id="1996"/>
    <lineage>
        <taxon>Bacteria</taxon>
        <taxon>Bacillati</taxon>
        <taxon>Actinomycetota</taxon>
        <taxon>Actinomycetes</taxon>
        <taxon>Streptosporangiales</taxon>
        <taxon>Streptosporangiaceae</taxon>
        <taxon>Microtetraspora</taxon>
    </lineage>
</organism>
<evidence type="ECO:0000313" key="3">
    <source>
        <dbReference type="EMBL" id="MEV0971026.1"/>
    </source>
</evidence>
<keyword evidence="4" id="KW-1185">Reference proteome</keyword>
<dbReference type="RefSeq" id="WP_358134941.1">
    <property type="nucleotide sequence ID" value="NZ_JBFALK010000011.1"/>
</dbReference>
<dbReference type="Gene3D" id="3.90.980.10">
    <property type="entry name" value="DNA primase, catalytic core, N-terminal domain"/>
    <property type="match status" value="1"/>
</dbReference>
<gene>
    <name evidence="3" type="ORF">AB0I59_20545</name>
</gene>
<dbReference type="CDD" id="cd03364">
    <property type="entry name" value="TOPRIM_DnaG_primases"/>
    <property type="match status" value="1"/>
</dbReference>
<sequence length="351" mass="37828">MLIPINQQAERFFLACHSSSWVPGYLAERGFDRSAQRAWHIGYAPSEWRALTNHLRGLGFSETAIESSGLARRTSRGTLIDFFRDRAMFPIKSHDGTTIAFIGRSLDAERRYLNSPQTPIYRKRQTLFGLHTLTPDTIPVITEGPLDAIAVTLTGGEGLTGLALCGTALTADHVRVLTRSLDLSRVVLAFDGDQPGRAAAARSYPLFKGICTADAVMLSADRDPAGIFTEDGPAALATILTEQTRPLADLVVDAAIDRWQRSLEYAEGRVGALHSAGAAVAAMAPHDVARQIARVAERLGFDHATVTEAVTDCVTSRLAGGDFPAPLAFGATITRPKGRNPNERSLRGPTP</sequence>
<proteinExistence type="predicted"/>
<evidence type="ECO:0000313" key="4">
    <source>
        <dbReference type="Proteomes" id="UP001551675"/>
    </source>
</evidence>
<name>A0ABV3GHV9_MICGL</name>
<evidence type="ECO:0000259" key="2">
    <source>
        <dbReference type="PROSITE" id="PS50880"/>
    </source>
</evidence>
<protein>
    <submittedName>
        <fullName evidence="3">Toprim domain-containing protein</fullName>
    </submittedName>
</protein>
<dbReference type="PROSITE" id="PS50880">
    <property type="entry name" value="TOPRIM"/>
    <property type="match status" value="1"/>
</dbReference>
<dbReference type="InterPro" id="IPR013264">
    <property type="entry name" value="DNAG_N"/>
</dbReference>
<accession>A0ABV3GHV9</accession>
<dbReference type="SUPFAM" id="SSF56731">
    <property type="entry name" value="DNA primase core"/>
    <property type="match status" value="1"/>
</dbReference>
<dbReference type="PANTHER" id="PTHR30313:SF2">
    <property type="entry name" value="DNA PRIMASE"/>
    <property type="match status" value="1"/>
</dbReference>
<evidence type="ECO:0000256" key="1">
    <source>
        <dbReference type="SAM" id="MobiDB-lite"/>
    </source>
</evidence>
<dbReference type="PANTHER" id="PTHR30313">
    <property type="entry name" value="DNA PRIMASE"/>
    <property type="match status" value="1"/>
</dbReference>
<dbReference type="Pfam" id="PF08275">
    <property type="entry name" value="DNAG_N"/>
    <property type="match status" value="1"/>
</dbReference>
<dbReference type="InterPro" id="IPR037068">
    <property type="entry name" value="DNA_primase_core_N_sf"/>
</dbReference>
<dbReference type="EMBL" id="JBFALK010000011">
    <property type="protein sequence ID" value="MEV0971026.1"/>
    <property type="molecule type" value="Genomic_DNA"/>
</dbReference>
<dbReference type="Proteomes" id="UP001551675">
    <property type="component" value="Unassembled WGS sequence"/>
</dbReference>
<reference evidence="3 4" key="1">
    <citation type="submission" date="2024-06" db="EMBL/GenBank/DDBJ databases">
        <title>The Natural Products Discovery Center: Release of the First 8490 Sequenced Strains for Exploring Actinobacteria Biosynthetic Diversity.</title>
        <authorList>
            <person name="Kalkreuter E."/>
            <person name="Kautsar S.A."/>
            <person name="Yang D."/>
            <person name="Bader C.D."/>
            <person name="Teijaro C.N."/>
            <person name="Fluegel L."/>
            <person name="Davis C.M."/>
            <person name="Simpson J.R."/>
            <person name="Lauterbach L."/>
            <person name="Steele A.D."/>
            <person name="Gui C."/>
            <person name="Meng S."/>
            <person name="Li G."/>
            <person name="Viehrig K."/>
            <person name="Ye F."/>
            <person name="Su P."/>
            <person name="Kiefer A.F."/>
            <person name="Nichols A."/>
            <person name="Cepeda A.J."/>
            <person name="Yan W."/>
            <person name="Fan B."/>
            <person name="Jiang Y."/>
            <person name="Adhikari A."/>
            <person name="Zheng C.-J."/>
            <person name="Schuster L."/>
            <person name="Cowan T.M."/>
            <person name="Smanski M.J."/>
            <person name="Chevrette M.G."/>
            <person name="De Carvalho L.P.S."/>
            <person name="Shen B."/>
        </authorList>
    </citation>
    <scope>NUCLEOTIDE SEQUENCE [LARGE SCALE GENOMIC DNA]</scope>
    <source>
        <strain evidence="3 4">NPDC050100</strain>
    </source>
</reference>
<feature type="domain" description="Toprim" evidence="2">
    <location>
        <begin position="137"/>
        <end position="219"/>
    </location>
</feature>
<feature type="region of interest" description="Disordered" evidence="1">
    <location>
        <begin position="330"/>
        <end position="351"/>
    </location>
</feature>
<dbReference type="InterPro" id="IPR050219">
    <property type="entry name" value="DnaG_primase"/>
</dbReference>
<feature type="compositionally biased region" description="Basic and acidic residues" evidence="1">
    <location>
        <begin position="340"/>
        <end position="351"/>
    </location>
</feature>
<dbReference type="InterPro" id="IPR006171">
    <property type="entry name" value="TOPRIM_dom"/>
</dbReference>